<reference evidence="2 3" key="1">
    <citation type="submission" date="2018-04" db="EMBL/GenBank/DDBJ databases">
        <title>Complete genome uncultured novel isolate.</title>
        <authorList>
            <person name="Merlino G."/>
        </authorList>
    </citation>
    <scope>NUCLEOTIDE SEQUENCE [LARGE SCALE GENOMIC DNA]</scope>
    <source>
        <strain evidence="3">R1DC9</strain>
    </source>
</reference>
<protein>
    <recommendedName>
        <fullName evidence="1">Right handed beta helix domain-containing protein</fullName>
    </recommendedName>
</protein>
<name>A0A4D7JIV1_9BACT</name>
<dbReference type="Pfam" id="PF13229">
    <property type="entry name" value="Beta_helix"/>
    <property type="match status" value="1"/>
</dbReference>
<dbReference type="InterPro" id="IPR012334">
    <property type="entry name" value="Pectin_lyas_fold"/>
</dbReference>
<dbReference type="InterPro" id="IPR039448">
    <property type="entry name" value="Beta_helix"/>
</dbReference>
<dbReference type="EMBL" id="CP028923">
    <property type="protein sequence ID" value="QCK15909.1"/>
    <property type="molecule type" value="Genomic_DNA"/>
</dbReference>
<dbReference type="AlphaFoldDB" id="A0A4D7JIV1"/>
<dbReference type="InterPro" id="IPR006626">
    <property type="entry name" value="PbH1"/>
</dbReference>
<evidence type="ECO:0000313" key="3">
    <source>
        <dbReference type="Proteomes" id="UP000298616"/>
    </source>
</evidence>
<proteinExistence type="predicted"/>
<accession>A0A4D7JIV1</accession>
<evidence type="ECO:0000313" key="2">
    <source>
        <dbReference type="EMBL" id="QCK15909.1"/>
    </source>
</evidence>
<dbReference type="OrthoDB" id="253409at2"/>
<dbReference type="PROSITE" id="PS51257">
    <property type="entry name" value="PROKAR_LIPOPROTEIN"/>
    <property type="match status" value="1"/>
</dbReference>
<gene>
    <name evidence="2" type="ORF">DCC35_14760</name>
</gene>
<dbReference type="RefSeq" id="WP_137091506.1">
    <property type="nucleotide sequence ID" value="NZ_CP028923.1"/>
</dbReference>
<dbReference type="KEGG" id="fpf:DCC35_14760"/>
<sequence>MRIILISFITTLLIISCKAQKGVSLSKNSDLQEFITELENGTEYTFEKQSFNREEPLIIEGKEGLVLDFSGSTIISNTSGENVKPLHKKERNWPRNRSHVIIKNSKNIKILNLNIDGPHSNGGTSEKAYVRRLEAQHAYEIINSKNIVIEGANIKEIYGDGIYISKRSSQILIQNCNISKNGRQGIAITEGFNIEIKNNEFNEIRRAHIDLECNHNSDTIKNITISGNVFGSKRLKWIAAASSKGIVTEVTVKNNKINSTADIYLGNVKNKRKQGPYYFYDNSSHKGYGNPQGIIWKLFNVNGFTAEGNQIRAQAYRDMHLVGGRNVTNLHLNNNFVSHGSPSFKKLGN</sequence>
<dbReference type="Gene3D" id="2.160.20.10">
    <property type="entry name" value="Single-stranded right-handed beta-helix, Pectin lyase-like"/>
    <property type="match status" value="1"/>
</dbReference>
<dbReference type="Proteomes" id="UP000298616">
    <property type="component" value="Chromosome"/>
</dbReference>
<dbReference type="InterPro" id="IPR011050">
    <property type="entry name" value="Pectin_lyase_fold/virulence"/>
</dbReference>
<feature type="domain" description="Right handed beta helix" evidence="1">
    <location>
        <begin position="99"/>
        <end position="257"/>
    </location>
</feature>
<organism evidence="2 3">
    <name type="scientific">Mangrovivirga cuniculi</name>
    <dbReference type="NCBI Taxonomy" id="2715131"/>
    <lineage>
        <taxon>Bacteria</taxon>
        <taxon>Pseudomonadati</taxon>
        <taxon>Bacteroidota</taxon>
        <taxon>Cytophagia</taxon>
        <taxon>Cytophagales</taxon>
        <taxon>Mangrovivirgaceae</taxon>
        <taxon>Mangrovivirga</taxon>
    </lineage>
</organism>
<dbReference type="SUPFAM" id="SSF51126">
    <property type="entry name" value="Pectin lyase-like"/>
    <property type="match status" value="1"/>
</dbReference>
<evidence type="ECO:0000259" key="1">
    <source>
        <dbReference type="Pfam" id="PF13229"/>
    </source>
</evidence>
<dbReference type="SMART" id="SM00710">
    <property type="entry name" value="PbH1"/>
    <property type="match status" value="3"/>
</dbReference>
<keyword evidence="3" id="KW-1185">Reference proteome</keyword>